<dbReference type="SUPFAM" id="SSF52402">
    <property type="entry name" value="Adenine nucleotide alpha hydrolases-like"/>
    <property type="match status" value="2"/>
</dbReference>
<evidence type="ECO:0000259" key="2">
    <source>
        <dbReference type="Pfam" id="PF00582"/>
    </source>
</evidence>
<dbReference type="CDD" id="cd00293">
    <property type="entry name" value="USP-like"/>
    <property type="match status" value="2"/>
</dbReference>
<dbReference type="InterPro" id="IPR006016">
    <property type="entry name" value="UspA"/>
</dbReference>
<sequence>MFQRILVPLDGSERAERIVPVALRLARSNGGTIILLRVINPNQPLFSQTMPSQELLDEARAEAKDYLEALSRSEPFQGVRTEIVLPFGSAGATILTAAMLHHADIVIINSHGDTGMSRWVMGSVADKVTRYAEMPVLLFRDRSALPLGPHPDPSEPLRVLVPLDGSELATTALEPAAELLTMLSSATNNALHLIRAVDTREKLPAARDYLQAITARIESGQMVPIIARQQIAVTWSVAINADPADAIVRVAENGEDAENSGVFGGCDLVAITTHGLTGLPFWTMGSVTERVRAATQLPMLIIRPADMGNPIMAHPQDKLESVAPER</sequence>
<dbReference type="AlphaFoldDB" id="A0A401ZXQ2"/>
<protein>
    <submittedName>
        <fullName evidence="3">Universal stress protein UspA</fullName>
    </submittedName>
</protein>
<name>A0A401ZXQ2_9CHLR</name>
<dbReference type="PANTHER" id="PTHR46268:SF6">
    <property type="entry name" value="UNIVERSAL STRESS PROTEIN UP12"/>
    <property type="match status" value="1"/>
</dbReference>
<accession>A0A401ZXQ2</accession>
<dbReference type="InterPro" id="IPR014729">
    <property type="entry name" value="Rossmann-like_a/b/a_fold"/>
</dbReference>
<dbReference type="PANTHER" id="PTHR46268">
    <property type="entry name" value="STRESS RESPONSE PROTEIN NHAX"/>
    <property type="match status" value="1"/>
</dbReference>
<keyword evidence="4" id="KW-1185">Reference proteome</keyword>
<dbReference type="InterPro" id="IPR006015">
    <property type="entry name" value="Universal_stress_UspA"/>
</dbReference>
<dbReference type="Proteomes" id="UP000287352">
    <property type="component" value="Unassembled WGS sequence"/>
</dbReference>
<dbReference type="OrthoDB" id="9808582at2"/>
<dbReference type="PRINTS" id="PR01438">
    <property type="entry name" value="UNVRSLSTRESS"/>
</dbReference>
<proteinExistence type="inferred from homology"/>
<gene>
    <name evidence="3" type="ORF">KTT_14760</name>
</gene>
<dbReference type="EMBL" id="BIFR01000001">
    <property type="protein sequence ID" value="GCE11617.1"/>
    <property type="molecule type" value="Genomic_DNA"/>
</dbReference>
<evidence type="ECO:0000256" key="1">
    <source>
        <dbReference type="ARBA" id="ARBA00008791"/>
    </source>
</evidence>
<organism evidence="3 4">
    <name type="scientific">Tengunoibacter tsumagoiensis</name>
    <dbReference type="NCBI Taxonomy" id="2014871"/>
    <lineage>
        <taxon>Bacteria</taxon>
        <taxon>Bacillati</taxon>
        <taxon>Chloroflexota</taxon>
        <taxon>Ktedonobacteria</taxon>
        <taxon>Ktedonobacterales</taxon>
        <taxon>Dictyobacteraceae</taxon>
        <taxon>Tengunoibacter</taxon>
    </lineage>
</organism>
<comment type="similarity">
    <text evidence="1">Belongs to the universal stress protein A family.</text>
</comment>
<evidence type="ECO:0000313" key="4">
    <source>
        <dbReference type="Proteomes" id="UP000287352"/>
    </source>
</evidence>
<evidence type="ECO:0000313" key="3">
    <source>
        <dbReference type="EMBL" id="GCE11617.1"/>
    </source>
</evidence>
<dbReference type="Pfam" id="PF00582">
    <property type="entry name" value="Usp"/>
    <property type="match status" value="2"/>
</dbReference>
<feature type="domain" description="UspA" evidence="2">
    <location>
        <begin position="158"/>
        <end position="303"/>
    </location>
</feature>
<dbReference type="RefSeq" id="WP_126579306.1">
    <property type="nucleotide sequence ID" value="NZ_BIFR01000001.1"/>
</dbReference>
<feature type="domain" description="UspA" evidence="2">
    <location>
        <begin position="1"/>
        <end position="140"/>
    </location>
</feature>
<dbReference type="Gene3D" id="3.40.50.12370">
    <property type="match status" value="1"/>
</dbReference>
<comment type="caution">
    <text evidence="3">The sequence shown here is derived from an EMBL/GenBank/DDBJ whole genome shotgun (WGS) entry which is preliminary data.</text>
</comment>
<reference evidence="4" key="1">
    <citation type="submission" date="2018-12" db="EMBL/GenBank/DDBJ databases">
        <title>Tengunoibacter tsumagoiensis gen. nov., sp. nov., Dictyobacter kobayashii sp. nov., D. alpinus sp. nov., and D. joshuensis sp. nov. and description of Dictyobacteraceae fam. nov. within the order Ktedonobacterales isolated from Tengu-no-mugimeshi.</title>
        <authorList>
            <person name="Wang C.M."/>
            <person name="Zheng Y."/>
            <person name="Sakai Y."/>
            <person name="Toyoda A."/>
            <person name="Minakuchi Y."/>
            <person name="Abe K."/>
            <person name="Yokota A."/>
            <person name="Yabe S."/>
        </authorList>
    </citation>
    <scope>NUCLEOTIDE SEQUENCE [LARGE SCALE GENOMIC DNA]</scope>
    <source>
        <strain evidence="4">Uno3</strain>
    </source>
</reference>
<dbReference type="Gene3D" id="3.40.50.620">
    <property type="entry name" value="HUPs"/>
    <property type="match status" value="1"/>
</dbReference>